<reference evidence="1" key="1">
    <citation type="submission" date="2020-05" db="EMBL/GenBank/DDBJ databases">
        <authorList>
            <person name="Chiriac C."/>
            <person name="Salcher M."/>
            <person name="Ghai R."/>
            <person name="Kavagutti S V."/>
        </authorList>
    </citation>
    <scope>NUCLEOTIDE SEQUENCE</scope>
</reference>
<gene>
    <name evidence="1" type="ORF">UFOVP1051_5</name>
</gene>
<organism evidence="1">
    <name type="scientific">uncultured Caudovirales phage</name>
    <dbReference type="NCBI Taxonomy" id="2100421"/>
    <lineage>
        <taxon>Viruses</taxon>
        <taxon>Duplodnaviria</taxon>
        <taxon>Heunggongvirae</taxon>
        <taxon>Uroviricota</taxon>
        <taxon>Caudoviricetes</taxon>
        <taxon>Peduoviridae</taxon>
        <taxon>Maltschvirus</taxon>
        <taxon>Maltschvirus maltsch</taxon>
    </lineage>
</organism>
<proteinExistence type="predicted"/>
<evidence type="ECO:0000313" key="1">
    <source>
        <dbReference type="EMBL" id="CAB4180173.1"/>
    </source>
</evidence>
<sequence length="56" mass="6344">MGDLEIHTVNGWVKLEDIIQGEETCSRCDKTEPAEGAGFMKCDPPELLIYLCRECR</sequence>
<name>A0A6J5Q825_9CAUD</name>
<dbReference type="EMBL" id="LR797003">
    <property type="protein sequence ID" value="CAB4180173.1"/>
    <property type="molecule type" value="Genomic_DNA"/>
</dbReference>
<accession>A0A6J5Q825</accession>
<protein>
    <submittedName>
        <fullName evidence="1">Uncharacterized protein</fullName>
    </submittedName>
</protein>